<sequence length="678" mass="74521">MVTTGATHDAYCSIHSFETFAADPTSRLLFPQDTTSSKIKPARVPIDFSALCIGQLQSFVRWTIGLVDLGPVDAPDDAVVDKPTKHHFLLLCDDTPRLITYMWTVVGVGPPPATVVLDFIRHAFAAWAPRPLPALLHFTAAFMPYAARLAPVLATLPAPMTYDIHSLEGARANTVDFTNMANSSRQRANEAYAGRDREAALMEYTFAVATLTIVLVEGHGAAEMARARTQLAVCLANRAAAYLLEGPGMDAQRALREGMGAERADASYVKGYLRQMRAHLLLGDVVQARSALERASRQARGADVQIVADALAALSKTTTTVYVEYPNFVLVVRVPAIVKVIRTNRMKIIADMPPNPKTGSKNPLDIFTYIAENANRQDVRALYGGTDDTAERAQLDVFDFAALAPTVVPGTMWRVGLIDRGDIAFHFPLPSGHFQTIKVTHRTTMECRDEATGTMRFQQDLLGEDAVLSDYMLTFLRRCVAMPAAPQEPALPATMILSDLLAPHLPVLEPFLNSLPPPFTWQVAGPAPSTGPPWSEFNFPTTYDELIALAKEMKDSANEVYEMKFYEMAVQWYRYGIEALSRAEALEPERMGPPERRLRAVLHANRAAAHLGNGNAGAALQDGLDAEQLDPSYLKGYIRQARAHEVMGDKSERRTVLERALGCVNAVDMLVVRRMLDS</sequence>
<evidence type="ECO:0000313" key="1">
    <source>
        <dbReference type="EMBL" id="KAI0047326.1"/>
    </source>
</evidence>
<dbReference type="Proteomes" id="UP000814033">
    <property type="component" value="Unassembled WGS sequence"/>
</dbReference>
<reference evidence="1" key="1">
    <citation type="submission" date="2021-02" db="EMBL/GenBank/DDBJ databases">
        <authorList>
            <consortium name="DOE Joint Genome Institute"/>
            <person name="Ahrendt S."/>
            <person name="Looney B.P."/>
            <person name="Miyauchi S."/>
            <person name="Morin E."/>
            <person name="Drula E."/>
            <person name="Courty P.E."/>
            <person name="Chicoki N."/>
            <person name="Fauchery L."/>
            <person name="Kohler A."/>
            <person name="Kuo A."/>
            <person name="Labutti K."/>
            <person name="Pangilinan J."/>
            <person name="Lipzen A."/>
            <person name="Riley R."/>
            <person name="Andreopoulos W."/>
            <person name="He G."/>
            <person name="Johnson J."/>
            <person name="Barry K.W."/>
            <person name="Grigoriev I.V."/>
            <person name="Nagy L."/>
            <person name="Hibbett D."/>
            <person name="Henrissat B."/>
            <person name="Matheny P.B."/>
            <person name="Labbe J."/>
            <person name="Martin F."/>
        </authorList>
    </citation>
    <scope>NUCLEOTIDE SEQUENCE</scope>
    <source>
        <strain evidence="1">FP105234-sp</strain>
    </source>
</reference>
<accession>A0ACB8RUQ2</accession>
<keyword evidence="2" id="KW-1185">Reference proteome</keyword>
<dbReference type="EMBL" id="MU275906">
    <property type="protein sequence ID" value="KAI0047326.1"/>
    <property type="molecule type" value="Genomic_DNA"/>
</dbReference>
<name>A0ACB8RUQ2_9AGAM</name>
<reference evidence="1" key="2">
    <citation type="journal article" date="2022" name="New Phytol.">
        <title>Evolutionary transition to the ectomycorrhizal habit in the genomes of a hyperdiverse lineage of mushroom-forming fungi.</title>
        <authorList>
            <person name="Looney B."/>
            <person name="Miyauchi S."/>
            <person name="Morin E."/>
            <person name="Drula E."/>
            <person name="Courty P.E."/>
            <person name="Kohler A."/>
            <person name="Kuo A."/>
            <person name="LaButti K."/>
            <person name="Pangilinan J."/>
            <person name="Lipzen A."/>
            <person name="Riley R."/>
            <person name="Andreopoulos W."/>
            <person name="He G."/>
            <person name="Johnson J."/>
            <person name="Nolan M."/>
            <person name="Tritt A."/>
            <person name="Barry K.W."/>
            <person name="Grigoriev I.V."/>
            <person name="Nagy L.G."/>
            <person name="Hibbett D."/>
            <person name="Henrissat B."/>
            <person name="Matheny P.B."/>
            <person name="Labbe J."/>
            <person name="Martin F.M."/>
        </authorList>
    </citation>
    <scope>NUCLEOTIDE SEQUENCE</scope>
    <source>
        <strain evidence="1">FP105234-sp</strain>
    </source>
</reference>
<proteinExistence type="predicted"/>
<gene>
    <name evidence="1" type="ORF">FA95DRAFT_1595755</name>
</gene>
<protein>
    <submittedName>
        <fullName evidence="1">Uncharacterized protein</fullName>
    </submittedName>
</protein>
<organism evidence="1 2">
    <name type="scientific">Auriscalpium vulgare</name>
    <dbReference type="NCBI Taxonomy" id="40419"/>
    <lineage>
        <taxon>Eukaryota</taxon>
        <taxon>Fungi</taxon>
        <taxon>Dikarya</taxon>
        <taxon>Basidiomycota</taxon>
        <taxon>Agaricomycotina</taxon>
        <taxon>Agaricomycetes</taxon>
        <taxon>Russulales</taxon>
        <taxon>Auriscalpiaceae</taxon>
        <taxon>Auriscalpium</taxon>
    </lineage>
</organism>
<comment type="caution">
    <text evidence="1">The sequence shown here is derived from an EMBL/GenBank/DDBJ whole genome shotgun (WGS) entry which is preliminary data.</text>
</comment>
<evidence type="ECO:0000313" key="2">
    <source>
        <dbReference type="Proteomes" id="UP000814033"/>
    </source>
</evidence>